<keyword evidence="2" id="KW-1185">Reference proteome</keyword>
<reference evidence="1 2" key="1">
    <citation type="journal article" date="2016" name="Mol. Biol. Evol.">
        <title>Comparative Genomics of Early-Diverging Mushroom-Forming Fungi Provides Insights into the Origins of Lignocellulose Decay Capabilities.</title>
        <authorList>
            <person name="Nagy L.G."/>
            <person name="Riley R."/>
            <person name="Tritt A."/>
            <person name="Adam C."/>
            <person name="Daum C."/>
            <person name="Floudas D."/>
            <person name="Sun H."/>
            <person name="Yadav J.S."/>
            <person name="Pangilinan J."/>
            <person name="Larsson K.H."/>
            <person name="Matsuura K."/>
            <person name="Barry K."/>
            <person name="Labutti K."/>
            <person name="Kuo R."/>
            <person name="Ohm R.A."/>
            <person name="Bhattacharya S.S."/>
            <person name="Shirouzu T."/>
            <person name="Yoshinaga Y."/>
            <person name="Martin F.M."/>
            <person name="Grigoriev I.V."/>
            <person name="Hibbett D.S."/>
        </authorList>
    </citation>
    <scope>NUCLEOTIDE SEQUENCE [LARGE SCALE GENOMIC DNA]</scope>
    <source>
        <strain evidence="1 2">HHB12029</strain>
    </source>
</reference>
<dbReference type="SMART" id="SM00028">
    <property type="entry name" value="TPR"/>
    <property type="match status" value="4"/>
</dbReference>
<dbReference type="EMBL" id="KV425901">
    <property type="protein sequence ID" value="KZW00410.1"/>
    <property type="molecule type" value="Genomic_DNA"/>
</dbReference>
<dbReference type="OrthoDB" id="1658288at2759"/>
<proteinExistence type="predicted"/>
<evidence type="ECO:0000313" key="2">
    <source>
        <dbReference type="Proteomes" id="UP000077266"/>
    </source>
</evidence>
<dbReference type="AlphaFoldDB" id="A0A166BET2"/>
<name>A0A166BET2_EXIGL</name>
<dbReference type="InterPro" id="IPR011990">
    <property type="entry name" value="TPR-like_helical_dom_sf"/>
</dbReference>
<organism evidence="1 2">
    <name type="scientific">Exidia glandulosa HHB12029</name>
    <dbReference type="NCBI Taxonomy" id="1314781"/>
    <lineage>
        <taxon>Eukaryota</taxon>
        <taxon>Fungi</taxon>
        <taxon>Dikarya</taxon>
        <taxon>Basidiomycota</taxon>
        <taxon>Agaricomycotina</taxon>
        <taxon>Agaricomycetes</taxon>
        <taxon>Auriculariales</taxon>
        <taxon>Exidiaceae</taxon>
        <taxon>Exidia</taxon>
    </lineage>
</organism>
<dbReference type="SUPFAM" id="SSF48452">
    <property type="entry name" value="TPR-like"/>
    <property type="match status" value="2"/>
</dbReference>
<protein>
    <submittedName>
        <fullName evidence="1">TPR-like protein</fullName>
    </submittedName>
</protein>
<dbReference type="InterPro" id="IPR019734">
    <property type="entry name" value="TPR_rpt"/>
</dbReference>
<gene>
    <name evidence="1" type="ORF">EXIGLDRAFT_721928</name>
</gene>
<dbReference type="Gene3D" id="1.25.40.10">
    <property type="entry name" value="Tetratricopeptide repeat domain"/>
    <property type="match status" value="2"/>
</dbReference>
<accession>A0A166BET2</accession>
<evidence type="ECO:0000313" key="1">
    <source>
        <dbReference type="EMBL" id="KZW00410.1"/>
    </source>
</evidence>
<sequence>MGLLVQNNSAGNDGPDYQLDGTELIALARSANDPAILVSTLISLGTAYERATRLSEAKACYAEAAQICRNMEKPDASQFAASIGHLGDILVVEGRVTEALPLFEEGVDIAKRYKRVIDEANCLRQIGTTYMTLWEPRPANKYLSLALDLYRAGGWAFLEVAALVHIAWSRSMAGDVEEAAEILDVAARCIAKIAHPWLFGTTLLTFARGDIHYYKGDHDLALATFRGVRAIYQYKLPMRDYEAEVLKRLGFLAMVQQRYTDAEQAFIVSAVLNWKTEEFINIAIALTRLADVWLAEGDVDAAINLTLAIGPQIVRLGSGKEFADIQLRFALAAKSRQNLVHARETVLKALKEYERVEWRYGINRCQELLSV</sequence>
<dbReference type="InParanoid" id="A0A166BET2"/>
<dbReference type="Proteomes" id="UP000077266">
    <property type="component" value="Unassembled WGS sequence"/>
</dbReference>